<gene>
    <name evidence="2" type="ORF">GCM10025866_02800</name>
</gene>
<dbReference type="RefSeq" id="WP_286277837.1">
    <property type="nucleotide sequence ID" value="NZ_AP027731.1"/>
</dbReference>
<dbReference type="Proteomes" id="UP001321498">
    <property type="component" value="Chromosome"/>
</dbReference>
<dbReference type="EMBL" id="AP027731">
    <property type="protein sequence ID" value="BDZ44371.1"/>
    <property type="molecule type" value="Genomic_DNA"/>
</dbReference>
<reference evidence="3" key="1">
    <citation type="journal article" date="2019" name="Int. J. Syst. Evol. Microbiol.">
        <title>The Global Catalogue of Microorganisms (GCM) 10K type strain sequencing project: providing services to taxonomists for standard genome sequencing and annotation.</title>
        <authorList>
            <consortium name="The Broad Institute Genomics Platform"/>
            <consortium name="The Broad Institute Genome Sequencing Center for Infectious Disease"/>
            <person name="Wu L."/>
            <person name="Ma J."/>
        </authorList>
    </citation>
    <scope>NUCLEOTIDE SEQUENCE [LARGE SCALE GENOMIC DNA]</scope>
    <source>
        <strain evidence="3">NBRC 108725</strain>
    </source>
</reference>
<evidence type="ECO:0000259" key="1">
    <source>
        <dbReference type="Pfam" id="PF25355"/>
    </source>
</evidence>
<proteinExistence type="predicted"/>
<accession>A0ABM8G8D6</accession>
<dbReference type="Pfam" id="PF25355">
    <property type="entry name" value="DUF7882"/>
    <property type="match status" value="1"/>
</dbReference>
<sequence>MGKLHYGDALVVEFEDRLLAHLQIAIGVKLRRNESFHFAWRDEQSVGGGRSTIWMHPAVPLRFHYRSRALPSLNLHWVDGLIGTANTAAGLRIIPEPKEEQAERK</sequence>
<protein>
    <recommendedName>
        <fullName evidence="1">DUF7882 domain-containing protein</fullName>
    </recommendedName>
</protein>
<keyword evidence="3" id="KW-1185">Reference proteome</keyword>
<evidence type="ECO:0000313" key="2">
    <source>
        <dbReference type="EMBL" id="BDZ44371.1"/>
    </source>
</evidence>
<evidence type="ECO:0000313" key="3">
    <source>
        <dbReference type="Proteomes" id="UP001321498"/>
    </source>
</evidence>
<feature type="domain" description="DUF7882" evidence="1">
    <location>
        <begin position="1"/>
        <end position="96"/>
    </location>
</feature>
<dbReference type="InterPro" id="IPR057204">
    <property type="entry name" value="DUF7882"/>
</dbReference>
<name>A0ABM8G8D6_9MICO</name>
<organism evidence="2 3">
    <name type="scientific">Naasia aerilata</name>
    <dbReference type="NCBI Taxonomy" id="1162966"/>
    <lineage>
        <taxon>Bacteria</taxon>
        <taxon>Bacillati</taxon>
        <taxon>Actinomycetota</taxon>
        <taxon>Actinomycetes</taxon>
        <taxon>Micrococcales</taxon>
        <taxon>Microbacteriaceae</taxon>
        <taxon>Naasia</taxon>
    </lineage>
</organism>